<sequence>MIGEEEYVRIKSEDPSGIDILHHFETEPSTPSLSRRLHSSSPPIPPPRPRLQSFSSSIPRPRPPPFTPRRDAASTPRLHRRTAEPGPRPLTSLVACGKGAGAFTCLLDETGRYDSPPYKNVEYKPDYKVSSLVEVHKLLEKDFSLYPYSHK</sequence>
<dbReference type="OrthoDB" id="1707137at2759"/>
<name>A0A5A7Q9U4_STRAF</name>
<dbReference type="GO" id="GO:0009507">
    <property type="term" value="C:chloroplast"/>
    <property type="evidence" value="ECO:0007669"/>
    <property type="project" value="TreeGrafter"/>
</dbReference>
<dbReference type="PANTHER" id="PTHR43885:SF1">
    <property type="entry name" value="SUPERFAMILY HYDROLASE, PUTATIVE (AFU_ORTHOLOGUE AFUA_4G13290)-RELATED"/>
    <property type="match status" value="1"/>
</dbReference>
<dbReference type="AlphaFoldDB" id="A0A5A7Q9U4"/>
<dbReference type="PANTHER" id="PTHR43885">
    <property type="entry name" value="HALOACID DEHALOGENASE-LIKE HYDROLASE"/>
    <property type="match status" value="1"/>
</dbReference>
<protein>
    <submittedName>
        <fullName evidence="2">Phosphoglycolate phosphatase</fullName>
    </submittedName>
</protein>
<gene>
    <name evidence="2" type="ORF">STAS_18415</name>
</gene>
<feature type="compositionally biased region" description="Low complexity" evidence="1">
    <location>
        <begin position="50"/>
        <end position="59"/>
    </location>
</feature>
<dbReference type="Proteomes" id="UP000325081">
    <property type="component" value="Unassembled WGS sequence"/>
</dbReference>
<evidence type="ECO:0000313" key="2">
    <source>
        <dbReference type="EMBL" id="GER41686.1"/>
    </source>
</evidence>
<comment type="caution">
    <text evidence="2">The sequence shown here is derived from an EMBL/GenBank/DDBJ whole genome shotgun (WGS) entry which is preliminary data.</text>
</comment>
<dbReference type="EMBL" id="BKCP01006183">
    <property type="protein sequence ID" value="GER41686.1"/>
    <property type="molecule type" value="Genomic_DNA"/>
</dbReference>
<evidence type="ECO:0000256" key="1">
    <source>
        <dbReference type="SAM" id="MobiDB-lite"/>
    </source>
</evidence>
<feature type="region of interest" description="Disordered" evidence="1">
    <location>
        <begin position="26"/>
        <end position="91"/>
    </location>
</feature>
<reference evidence="3" key="1">
    <citation type="journal article" date="2019" name="Curr. Biol.">
        <title>Genome Sequence of Striga asiatica Provides Insight into the Evolution of Plant Parasitism.</title>
        <authorList>
            <person name="Yoshida S."/>
            <person name="Kim S."/>
            <person name="Wafula E.K."/>
            <person name="Tanskanen J."/>
            <person name="Kim Y.M."/>
            <person name="Honaas L."/>
            <person name="Yang Z."/>
            <person name="Spallek T."/>
            <person name="Conn C.E."/>
            <person name="Ichihashi Y."/>
            <person name="Cheong K."/>
            <person name="Cui S."/>
            <person name="Der J.P."/>
            <person name="Gundlach H."/>
            <person name="Jiao Y."/>
            <person name="Hori C."/>
            <person name="Ishida J.K."/>
            <person name="Kasahara H."/>
            <person name="Kiba T."/>
            <person name="Kim M.S."/>
            <person name="Koo N."/>
            <person name="Laohavisit A."/>
            <person name="Lee Y.H."/>
            <person name="Lumba S."/>
            <person name="McCourt P."/>
            <person name="Mortimer J.C."/>
            <person name="Mutuku J.M."/>
            <person name="Nomura T."/>
            <person name="Sasaki-Sekimoto Y."/>
            <person name="Seto Y."/>
            <person name="Wang Y."/>
            <person name="Wakatake T."/>
            <person name="Sakakibara H."/>
            <person name="Demura T."/>
            <person name="Yamaguchi S."/>
            <person name="Yoneyama K."/>
            <person name="Manabe R.I."/>
            <person name="Nelson D.C."/>
            <person name="Schulman A.H."/>
            <person name="Timko M.P."/>
            <person name="dePamphilis C.W."/>
            <person name="Choi D."/>
            <person name="Shirasu K."/>
        </authorList>
    </citation>
    <scope>NUCLEOTIDE SEQUENCE [LARGE SCALE GENOMIC DNA]</scope>
    <source>
        <strain evidence="3">cv. UVA1</strain>
    </source>
</reference>
<evidence type="ECO:0000313" key="3">
    <source>
        <dbReference type="Proteomes" id="UP000325081"/>
    </source>
</evidence>
<organism evidence="2 3">
    <name type="scientific">Striga asiatica</name>
    <name type="common">Asiatic witchweed</name>
    <name type="synonym">Buchnera asiatica</name>
    <dbReference type="NCBI Taxonomy" id="4170"/>
    <lineage>
        <taxon>Eukaryota</taxon>
        <taxon>Viridiplantae</taxon>
        <taxon>Streptophyta</taxon>
        <taxon>Embryophyta</taxon>
        <taxon>Tracheophyta</taxon>
        <taxon>Spermatophyta</taxon>
        <taxon>Magnoliopsida</taxon>
        <taxon>eudicotyledons</taxon>
        <taxon>Gunneridae</taxon>
        <taxon>Pentapetalae</taxon>
        <taxon>asterids</taxon>
        <taxon>lamiids</taxon>
        <taxon>Lamiales</taxon>
        <taxon>Orobanchaceae</taxon>
        <taxon>Buchnereae</taxon>
        <taxon>Striga</taxon>
    </lineage>
</organism>
<keyword evidence="3" id="KW-1185">Reference proteome</keyword>
<proteinExistence type="predicted"/>
<accession>A0A5A7Q9U4</accession>